<name>T1CEN7_9ZZZZ</name>
<protein>
    <submittedName>
        <fullName evidence="2">Type I restriction-modification system, M subunit</fullName>
    </submittedName>
</protein>
<proteinExistence type="predicted"/>
<accession>T1CEN7</accession>
<comment type="caution">
    <text evidence="2">The sequence shown here is derived from an EMBL/GenBank/DDBJ whole genome shotgun (WGS) entry which is preliminary data.</text>
</comment>
<dbReference type="SUPFAM" id="SSF53335">
    <property type="entry name" value="S-adenosyl-L-methionine-dependent methyltransferases"/>
    <property type="match status" value="1"/>
</dbReference>
<sequence>GHVLFIDARKLGSVQINRTQVALSDEEIQKIAQAYHNWRGTIWGNNGYEDILGFCKSVTLDEIAKHGYVLTPGRYVGAAAQEDDGEPFEEKMARLVATLREQQAEASKLDTSIATNLRELGFWSGAA</sequence>
<evidence type="ECO:0000313" key="2">
    <source>
        <dbReference type="EMBL" id="EQD80028.1"/>
    </source>
</evidence>
<evidence type="ECO:0000259" key="1">
    <source>
        <dbReference type="Pfam" id="PF02384"/>
    </source>
</evidence>
<feature type="non-terminal residue" evidence="2">
    <location>
        <position position="1"/>
    </location>
</feature>
<reference evidence="2" key="1">
    <citation type="submission" date="2013-08" db="EMBL/GenBank/DDBJ databases">
        <authorList>
            <person name="Mendez C."/>
            <person name="Richter M."/>
            <person name="Ferrer M."/>
            <person name="Sanchez J."/>
        </authorList>
    </citation>
    <scope>NUCLEOTIDE SEQUENCE</scope>
</reference>
<dbReference type="PANTHER" id="PTHR42998:SF1">
    <property type="entry name" value="TYPE I RESTRICTION ENZYME HINDI METHYLASE SUBUNIT"/>
    <property type="match status" value="1"/>
</dbReference>
<dbReference type="InterPro" id="IPR003356">
    <property type="entry name" value="DNA_methylase_A-5"/>
</dbReference>
<gene>
    <name evidence="2" type="ORF">B1A_01319</name>
</gene>
<dbReference type="Pfam" id="PF02384">
    <property type="entry name" value="N6_Mtase"/>
    <property type="match status" value="1"/>
</dbReference>
<organism evidence="2">
    <name type="scientific">mine drainage metagenome</name>
    <dbReference type="NCBI Taxonomy" id="410659"/>
    <lineage>
        <taxon>unclassified sequences</taxon>
        <taxon>metagenomes</taxon>
        <taxon>ecological metagenomes</taxon>
    </lineage>
</organism>
<dbReference type="Gene3D" id="3.40.50.150">
    <property type="entry name" value="Vaccinia Virus protein VP39"/>
    <property type="match status" value="1"/>
</dbReference>
<dbReference type="InterPro" id="IPR029063">
    <property type="entry name" value="SAM-dependent_MTases_sf"/>
</dbReference>
<dbReference type="AlphaFoldDB" id="T1CEN7"/>
<feature type="domain" description="DNA methylase adenine-specific" evidence="1">
    <location>
        <begin position="2"/>
        <end position="84"/>
    </location>
</feature>
<dbReference type="EMBL" id="AUZX01001004">
    <property type="protein sequence ID" value="EQD80028.1"/>
    <property type="molecule type" value="Genomic_DNA"/>
</dbReference>
<dbReference type="PANTHER" id="PTHR42998">
    <property type="entry name" value="TYPE I RESTRICTION ENZYME HINDVIIP M PROTEIN-RELATED"/>
    <property type="match status" value="1"/>
</dbReference>
<reference evidence="2" key="2">
    <citation type="journal article" date="2014" name="ISME J.">
        <title>Microbial stratification in low pH oxic and suboxic macroscopic growths along an acid mine drainage.</title>
        <authorList>
            <person name="Mendez-Garcia C."/>
            <person name="Mesa V."/>
            <person name="Sprenger R.R."/>
            <person name="Richter M."/>
            <person name="Diez M.S."/>
            <person name="Solano J."/>
            <person name="Bargiela R."/>
            <person name="Golyshina O.V."/>
            <person name="Manteca A."/>
            <person name="Ramos J.L."/>
            <person name="Gallego J.R."/>
            <person name="Llorente I."/>
            <person name="Martins Dos Santos V.A."/>
            <person name="Jensen O.N."/>
            <person name="Pelaez A.I."/>
            <person name="Sanchez J."/>
            <person name="Ferrer M."/>
        </authorList>
    </citation>
    <scope>NUCLEOTIDE SEQUENCE</scope>
</reference>
<dbReference type="GO" id="GO:0003677">
    <property type="term" value="F:DNA binding"/>
    <property type="evidence" value="ECO:0007669"/>
    <property type="project" value="InterPro"/>
</dbReference>
<dbReference type="GO" id="GO:0008170">
    <property type="term" value="F:N-methyltransferase activity"/>
    <property type="evidence" value="ECO:0007669"/>
    <property type="project" value="InterPro"/>
</dbReference>
<dbReference type="InterPro" id="IPR052916">
    <property type="entry name" value="Type-I_RE_MTase_Subunit"/>
</dbReference>